<evidence type="ECO:0000313" key="2">
    <source>
        <dbReference type="Proteomes" id="UP000887575"/>
    </source>
</evidence>
<reference evidence="3" key="1">
    <citation type="submission" date="2024-02" db="UniProtKB">
        <authorList>
            <consortium name="WormBaseParasite"/>
        </authorList>
    </citation>
    <scope>IDENTIFICATION</scope>
</reference>
<dbReference type="AlphaFoldDB" id="A0AAF3EM03"/>
<name>A0AAF3EM03_9BILA</name>
<sequence>MTRRWTLEDICVAAAFFIGCSGVALLCTSGCKLLNRDPDSKRGWLLATLGFLAIVVTICATIGVIFLFKHIHDSKPLEYYWTRIDDDDDAATNSTGLSTSNFTSF</sequence>
<dbReference type="PROSITE" id="PS51257">
    <property type="entry name" value="PROKAR_LIPOPROTEIN"/>
    <property type="match status" value="1"/>
</dbReference>
<keyword evidence="2" id="KW-1185">Reference proteome</keyword>
<dbReference type="WBParaSite" id="MBELARI_LOCUS15052">
    <property type="protein sequence ID" value="MBELARI_LOCUS15052"/>
    <property type="gene ID" value="MBELARI_LOCUS15052"/>
</dbReference>
<keyword evidence="1" id="KW-0472">Membrane</keyword>
<keyword evidence="1" id="KW-0812">Transmembrane</keyword>
<organism evidence="2 3">
    <name type="scientific">Mesorhabditis belari</name>
    <dbReference type="NCBI Taxonomy" id="2138241"/>
    <lineage>
        <taxon>Eukaryota</taxon>
        <taxon>Metazoa</taxon>
        <taxon>Ecdysozoa</taxon>
        <taxon>Nematoda</taxon>
        <taxon>Chromadorea</taxon>
        <taxon>Rhabditida</taxon>
        <taxon>Rhabditina</taxon>
        <taxon>Rhabditomorpha</taxon>
        <taxon>Rhabditoidea</taxon>
        <taxon>Rhabditidae</taxon>
        <taxon>Mesorhabditinae</taxon>
        <taxon>Mesorhabditis</taxon>
    </lineage>
</organism>
<evidence type="ECO:0008006" key="4">
    <source>
        <dbReference type="Google" id="ProtNLM"/>
    </source>
</evidence>
<dbReference type="Proteomes" id="UP000887575">
    <property type="component" value="Unassembled WGS sequence"/>
</dbReference>
<keyword evidence="1" id="KW-1133">Transmembrane helix</keyword>
<evidence type="ECO:0000313" key="3">
    <source>
        <dbReference type="WBParaSite" id="MBELARI_LOCUS15052"/>
    </source>
</evidence>
<evidence type="ECO:0000256" key="1">
    <source>
        <dbReference type="SAM" id="Phobius"/>
    </source>
</evidence>
<protein>
    <recommendedName>
        <fullName evidence="4">Transmembrane protein</fullName>
    </recommendedName>
</protein>
<accession>A0AAF3EM03</accession>
<feature type="transmembrane region" description="Helical" evidence="1">
    <location>
        <begin position="44"/>
        <end position="68"/>
    </location>
</feature>
<proteinExistence type="predicted"/>